<accession>A0A1F7J6C2</accession>
<dbReference type="AlphaFoldDB" id="A0A1F7J6C2"/>
<dbReference type="EMBL" id="MGAQ01000004">
    <property type="protein sequence ID" value="OGK51165.1"/>
    <property type="molecule type" value="Genomic_DNA"/>
</dbReference>
<organism evidence="1 2">
    <name type="scientific">Candidatus Roizmanbacteria bacterium RIFCSPLOWO2_01_FULL_40_42</name>
    <dbReference type="NCBI Taxonomy" id="1802066"/>
    <lineage>
        <taxon>Bacteria</taxon>
        <taxon>Candidatus Roizmaniibacteriota</taxon>
    </lineage>
</organism>
<protein>
    <submittedName>
        <fullName evidence="1">Uncharacterized protein</fullName>
    </submittedName>
</protein>
<name>A0A1F7J6C2_9BACT</name>
<dbReference type="Proteomes" id="UP000178558">
    <property type="component" value="Unassembled WGS sequence"/>
</dbReference>
<sequence length="228" mass="24522">MLNASYARADNYESERYRIQYGAVNIGGENSLTSGGYNLSVSLGQNAAGEFQSSGYVVKAGFQYLHSIIPFRFTISNTNMNFGTILPQVPATQQTVLTISSGGAGGYQVTAQEATPLKTLAAVTIPDTVCNEGSNSCTEGAAGVWNRKDSYGFGYNMTGDDIPSDFKNNNYYRPFPDASTKETAENIMTNENVGKNRQATVTFKVNISPIQAAGSYQTIVKFIATPGY</sequence>
<reference evidence="1 2" key="1">
    <citation type="journal article" date="2016" name="Nat. Commun.">
        <title>Thousands of microbial genomes shed light on interconnected biogeochemical processes in an aquifer system.</title>
        <authorList>
            <person name="Anantharaman K."/>
            <person name="Brown C.T."/>
            <person name="Hug L.A."/>
            <person name="Sharon I."/>
            <person name="Castelle C.J."/>
            <person name="Probst A.J."/>
            <person name="Thomas B.C."/>
            <person name="Singh A."/>
            <person name="Wilkins M.J."/>
            <person name="Karaoz U."/>
            <person name="Brodie E.L."/>
            <person name="Williams K.H."/>
            <person name="Hubbard S.S."/>
            <person name="Banfield J.F."/>
        </authorList>
    </citation>
    <scope>NUCLEOTIDE SEQUENCE [LARGE SCALE GENOMIC DNA]</scope>
</reference>
<comment type="caution">
    <text evidence="1">The sequence shown here is derived from an EMBL/GenBank/DDBJ whole genome shotgun (WGS) entry which is preliminary data.</text>
</comment>
<evidence type="ECO:0000313" key="1">
    <source>
        <dbReference type="EMBL" id="OGK51165.1"/>
    </source>
</evidence>
<proteinExistence type="predicted"/>
<gene>
    <name evidence="1" type="ORF">A3B50_04330</name>
</gene>
<evidence type="ECO:0000313" key="2">
    <source>
        <dbReference type="Proteomes" id="UP000178558"/>
    </source>
</evidence>